<reference evidence="3" key="1">
    <citation type="submission" date="2021-12" db="EMBL/GenBank/DDBJ databases">
        <authorList>
            <person name="King R."/>
        </authorList>
    </citation>
    <scope>NUCLEOTIDE SEQUENCE</scope>
</reference>
<proteinExistence type="predicted"/>
<dbReference type="Proteomes" id="UP001153714">
    <property type="component" value="Chromosome 7"/>
</dbReference>
<evidence type="ECO:0000313" key="3">
    <source>
        <dbReference type="EMBL" id="CAG9795140.1"/>
    </source>
</evidence>
<feature type="region of interest" description="Disordered" evidence="2">
    <location>
        <begin position="292"/>
        <end position="333"/>
    </location>
</feature>
<accession>A0A9N9REU7</accession>
<sequence length="333" mass="38482">MDKSMSESNLDLLPIDNTPPNFIHSRIKRRREEVEYVSELDTFKEDIKNTMINLFTKHKEEFKDIMPTLKEMKQVNTNIQNSIEFLSKQNEEFKQKIEYLESQAKIDRDHISLLEETIEEIQKTQRKSNFEIKNVPLKDKETKDSLVEMALCLAKYVGSNLKATDVKDIYRVRAKKRDIQNTSIVVETNSTVLKTELIQMTKHFNITHKTKLCAKHLGFTKAEDTPIFITEHLTRTASRLHFLARDLAKSKGYKYCWTAYGKVRKKEGPLSAVKKEEFPPLQKVKKLSVVEPNKPGSSNCYVGGNESSESEESDEIDTEFYTESEDETSAPNA</sequence>
<evidence type="ECO:0000313" key="4">
    <source>
        <dbReference type="Proteomes" id="UP001153714"/>
    </source>
</evidence>
<protein>
    <recommendedName>
        <fullName evidence="5">Zinc finger DNA binding protein</fullName>
    </recommendedName>
</protein>
<dbReference type="EMBL" id="OU893338">
    <property type="protein sequence ID" value="CAG9795140.1"/>
    <property type="molecule type" value="Genomic_DNA"/>
</dbReference>
<evidence type="ECO:0008006" key="5">
    <source>
        <dbReference type="Google" id="ProtNLM"/>
    </source>
</evidence>
<keyword evidence="4" id="KW-1185">Reference proteome</keyword>
<gene>
    <name evidence="3" type="ORF">DIATSA_LOCUS12444</name>
</gene>
<keyword evidence="1" id="KW-0175">Coiled coil</keyword>
<reference evidence="3" key="2">
    <citation type="submission" date="2022-10" db="EMBL/GenBank/DDBJ databases">
        <authorList>
            <consortium name="ENA_rothamsted_submissions"/>
            <consortium name="culmorum"/>
            <person name="King R."/>
        </authorList>
    </citation>
    <scope>NUCLEOTIDE SEQUENCE</scope>
</reference>
<feature type="coiled-coil region" evidence="1">
    <location>
        <begin position="69"/>
        <end position="103"/>
    </location>
</feature>
<dbReference type="AlphaFoldDB" id="A0A9N9REU7"/>
<name>A0A9N9REU7_9NEOP</name>
<feature type="compositionally biased region" description="Acidic residues" evidence="2">
    <location>
        <begin position="308"/>
        <end position="333"/>
    </location>
</feature>
<organism evidence="3 4">
    <name type="scientific">Diatraea saccharalis</name>
    <name type="common">sugarcane borer</name>
    <dbReference type="NCBI Taxonomy" id="40085"/>
    <lineage>
        <taxon>Eukaryota</taxon>
        <taxon>Metazoa</taxon>
        <taxon>Ecdysozoa</taxon>
        <taxon>Arthropoda</taxon>
        <taxon>Hexapoda</taxon>
        <taxon>Insecta</taxon>
        <taxon>Pterygota</taxon>
        <taxon>Neoptera</taxon>
        <taxon>Endopterygota</taxon>
        <taxon>Lepidoptera</taxon>
        <taxon>Glossata</taxon>
        <taxon>Ditrysia</taxon>
        <taxon>Pyraloidea</taxon>
        <taxon>Crambidae</taxon>
        <taxon>Crambinae</taxon>
        <taxon>Diatraea</taxon>
    </lineage>
</organism>
<evidence type="ECO:0000256" key="1">
    <source>
        <dbReference type="SAM" id="Coils"/>
    </source>
</evidence>
<evidence type="ECO:0000256" key="2">
    <source>
        <dbReference type="SAM" id="MobiDB-lite"/>
    </source>
</evidence>
<dbReference type="OrthoDB" id="7436381at2759"/>